<dbReference type="Pfam" id="PF09212">
    <property type="entry name" value="CBM27"/>
    <property type="match status" value="1"/>
</dbReference>
<keyword evidence="3 4" id="KW-0326">Glycosidase</keyword>
<feature type="active site" description="Proton donor" evidence="4">
    <location>
        <position position="599"/>
    </location>
</feature>
<gene>
    <name evidence="8" type="ORF">KB449_34560</name>
</gene>
<dbReference type="Gene3D" id="2.60.40.10">
    <property type="entry name" value="Immunoglobulins"/>
    <property type="match status" value="1"/>
</dbReference>
<organism evidence="8 9">
    <name type="scientific">Cohnella hashimotonis</name>
    <dbReference type="NCBI Taxonomy" id="2826895"/>
    <lineage>
        <taxon>Bacteria</taxon>
        <taxon>Bacillati</taxon>
        <taxon>Bacillota</taxon>
        <taxon>Bacilli</taxon>
        <taxon>Bacillales</taxon>
        <taxon>Paenibacillaceae</taxon>
        <taxon>Cohnella</taxon>
    </lineage>
</organism>
<dbReference type="Gene3D" id="2.60.120.430">
    <property type="entry name" value="Galactose-binding lectin"/>
    <property type="match status" value="1"/>
</dbReference>
<dbReference type="Proteomes" id="UP001161691">
    <property type="component" value="Unassembled WGS sequence"/>
</dbReference>
<evidence type="ECO:0000256" key="1">
    <source>
        <dbReference type="ARBA" id="ARBA00007754"/>
    </source>
</evidence>
<dbReference type="Gene3D" id="3.20.20.80">
    <property type="entry name" value="Glycosidases"/>
    <property type="match status" value="1"/>
</dbReference>
<dbReference type="GO" id="GO:0016787">
    <property type="term" value="F:hydrolase activity"/>
    <property type="evidence" value="ECO:0007669"/>
    <property type="project" value="UniProtKB-KW"/>
</dbReference>
<keyword evidence="2 4" id="KW-0378">Hydrolase</keyword>
<dbReference type="Pfam" id="PF02156">
    <property type="entry name" value="Glyco_hydro_26"/>
    <property type="match status" value="1"/>
</dbReference>
<dbReference type="InterPro" id="IPR013783">
    <property type="entry name" value="Ig-like_fold"/>
</dbReference>
<sequence length="1419" mass="149936">MKASKKTLAGALSTALAATAVLTGVAAPVTAWAAEPSATVHSYAVPESSAGVHYSDTLQHWAKDSIAKWVASGVLSGYPDQSFHPNDRITRAEFVTILNRVFGFYAESNESFSDVRESSWYADALSVAREAGYYEGFPGNRAQAGDAISRQDAVTLLARVFSLAASGSASTTESFSDGAQIQAYARTAVDALSGILQGYQDGSFRPNDSITRAEVVTLIDKLVGGYYASAGAAEGGEIAGNVVVNHDGATLKGAVVNGNLYLTAGIGDGEVKLDGVTVKGKTFISGGGSNTVILNDTTLGEVVVDRKEGEVRVQATGKTKIEQISVTRKSKLELGQDARIEAATFNGPVGLELASGASINRLQVNAGAGGTTIAGGGTIGTAVIDTTGVTVGGKAVGTGTFGIANGAAAPASGSTPANPVVTTPVNPGVTVNLVDSDASAATKSLFVYLNEIRGTGILFGQQNATTEGLSIGKRDGTESDAYNAVGEYPALFGWDTLTLEGKEKPGVSGDFAQSRDNLIDVMRKAYNVGGVLTLSSHLPNFVTGGDFYDLKGNVVSHILPGGDKHAAYNAFLDNIADFANHLKDDNGNPIPVIYRPFHEQSGSWFWWGAAFTTKDEYREIYRYTVEYLRDIKGVSNFLYAYSPGGGFGTSEERYMETYPGDDYVDILGFDSYYNGEGQSWFEGVTTEAALVSRVADSHRKVAALTEFGYQQMKASGNATPDFYTKLSAALQSDPDARKMAYMLTWANFGPTAYVPYPTGEGQPAHQMLPDFVKYFEESYTLFNKEVSHAYDRSVATEREQPFMHVASPTDQSTIKTTTTQIRARILNETPARVVYTTDADGAEHALGLDPATGFYTADWSPAASLNGKSATVTVKAYDAEGKVLQEQANTVFVKIPEVLIGTYTFDDGIEGVQSNGGWQADIESLSHVSLDGDGKLKLSVIGTTAADNWQELKLELKNAKAIAGADTLSGVKRIKYEAWVPVAAGAKSGAATLRSVVQLPPDWDDKYGMDTTQVSFDNMEKVEIDGEPYVHYAAAIDLTDDDALAAADDLALSLVGSGLDNGGGAAYPVYIDNIRLYSTYQDAAADPTSVDDFEGYLGSNEALGAKFVHAGGDDTASALDAGNKHGGSYGLKYTYTLAGSGYAGITKALGGVDWSVYNALQFWYKPDGKGQKLVMQINADGKTYEYYPDTATEEAKLVIAPFSEFKPANGATGTLTKLNLSKVNAFSIYTNAKPDGTRLTSSMYFDDIRAVSDDAAGTVPNGSAGGGLPTGTLYGFDGDAQGWALNDSQNTLGAANVRQTSDGELKVLATDFDATGTGSPPQFELGAVSDKDLSNGSAIKLKVRLAAGTAKAKLFIKHGGAWTWANAEETTLNAEYQTLTLNLNAGGIDKTAIKTIGLQVYSPDGTGKMTLYVDEVVLE</sequence>
<dbReference type="PANTHER" id="PTHR40079:SF4">
    <property type="entry name" value="GH26 DOMAIN-CONTAINING PROTEIN-RELATED"/>
    <property type="match status" value="1"/>
</dbReference>
<comment type="similarity">
    <text evidence="1 4">Belongs to the glycosyl hydrolase 26 family.</text>
</comment>
<dbReference type="PANTHER" id="PTHR40079">
    <property type="entry name" value="MANNAN ENDO-1,4-BETA-MANNOSIDASE E-RELATED"/>
    <property type="match status" value="1"/>
</dbReference>
<feature type="active site" description="Nucleophile" evidence="4">
    <location>
        <position position="706"/>
    </location>
</feature>
<dbReference type="InterPro" id="IPR022790">
    <property type="entry name" value="GH26_dom"/>
</dbReference>
<feature type="signal peptide" evidence="5">
    <location>
        <begin position="1"/>
        <end position="33"/>
    </location>
</feature>
<keyword evidence="5" id="KW-0732">Signal</keyword>
<reference evidence="8" key="1">
    <citation type="submission" date="2023-04" db="EMBL/GenBank/DDBJ databases">
        <title>Comparative genomic analysis of Cohnella hashimotonis sp. nov., isolated from the International Space Station.</title>
        <authorList>
            <person name="Venkateswaran K."/>
            <person name="Simpson A."/>
        </authorList>
    </citation>
    <scope>NUCLEOTIDE SEQUENCE</scope>
    <source>
        <strain evidence="8">F6_2S_P_1</strain>
    </source>
</reference>
<evidence type="ECO:0000259" key="6">
    <source>
        <dbReference type="PROSITE" id="PS51272"/>
    </source>
</evidence>
<name>A0ABT6TTB5_9BACL</name>
<comment type="caution">
    <text evidence="8">The sequence shown here is derived from an EMBL/GenBank/DDBJ whole genome shotgun (WGS) entry which is preliminary data.</text>
</comment>
<protein>
    <submittedName>
        <fullName evidence="8">Glycosyl hydrolase</fullName>
    </submittedName>
</protein>
<dbReference type="InterPro" id="IPR008979">
    <property type="entry name" value="Galactose-bd-like_sf"/>
</dbReference>
<dbReference type="InterPro" id="IPR000805">
    <property type="entry name" value="Glyco_hydro_26"/>
</dbReference>
<dbReference type="InterPro" id="IPR001119">
    <property type="entry name" value="SLH_dom"/>
</dbReference>
<accession>A0ABT6TTB5</accession>
<dbReference type="InterPro" id="IPR049475">
    <property type="entry name" value="Mann_GBD_bact"/>
</dbReference>
<feature type="domain" description="SLH" evidence="6">
    <location>
        <begin position="168"/>
        <end position="233"/>
    </location>
</feature>
<proteinExistence type="inferred from homology"/>
<feature type="domain" description="SLH" evidence="6">
    <location>
        <begin position="49"/>
        <end position="112"/>
    </location>
</feature>
<dbReference type="Gene3D" id="2.60.120.260">
    <property type="entry name" value="Galactose-binding domain-like"/>
    <property type="match status" value="2"/>
</dbReference>
<dbReference type="Pfam" id="PF21253">
    <property type="entry name" value="Mann_GBD_bact"/>
    <property type="match status" value="1"/>
</dbReference>
<dbReference type="PRINTS" id="PR00739">
    <property type="entry name" value="GLHYDRLASE26"/>
</dbReference>
<evidence type="ECO:0000313" key="8">
    <source>
        <dbReference type="EMBL" id="MDI4650104.1"/>
    </source>
</evidence>
<dbReference type="InterPro" id="IPR015295">
    <property type="entry name" value="CBM27"/>
</dbReference>
<evidence type="ECO:0000256" key="3">
    <source>
        <dbReference type="ARBA" id="ARBA00023295"/>
    </source>
</evidence>
<evidence type="ECO:0000256" key="5">
    <source>
        <dbReference type="SAM" id="SignalP"/>
    </source>
</evidence>
<dbReference type="Pfam" id="PF03425">
    <property type="entry name" value="CBM_11"/>
    <property type="match status" value="1"/>
</dbReference>
<dbReference type="EMBL" id="JAGRPV010000001">
    <property type="protein sequence ID" value="MDI4650104.1"/>
    <property type="molecule type" value="Genomic_DNA"/>
</dbReference>
<dbReference type="RefSeq" id="WP_282912698.1">
    <property type="nucleotide sequence ID" value="NZ_JAGRPV010000001.1"/>
</dbReference>
<feature type="domain" description="GH26" evidence="7">
    <location>
        <begin position="440"/>
        <end position="784"/>
    </location>
</feature>
<evidence type="ECO:0000313" key="9">
    <source>
        <dbReference type="Proteomes" id="UP001161691"/>
    </source>
</evidence>
<dbReference type="SUPFAM" id="SSF49785">
    <property type="entry name" value="Galactose-binding domain-like"/>
    <property type="match status" value="3"/>
</dbReference>
<feature type="chain" id="PRO_5047452672" evidence="5">
    <location>
        <begin position="34"/>
        <end position="1419"/>
    </location>
</feature>
<evidence type="ECO:0000259" key="7">
    <source>
        <dbReference type="PROSITE" id="PS51764"/>
    </source>
</evidence>
<dbReference type="Pfam" id="PF00395">
    <property type="entry name" value="SLH"/>
    <property type="match status" value="2"/>
</dbReference>
<evidence type="ECO:0000256" key="2">
    <source>
        <dbReference type="ARBA" id="ARBA00022801"/>
    </source>
</evidence>
<dbReference type="PROSITE" id="PS51764">
    <property type="entry name" value="GH26"/>
    <property type="match status" value="1"/>
</dbReference>
<evidence type="ECO:0000256" key="4">
    <source>
        <dbReference type="PROSITE-ProRule" id="PRU01100"/>
    </source>
</evidence>
<dbReference type="InterPro" id="IPR005087">
    <property type="entry name" value="CBM11"/>
</dbReference>
<dbReference type="SUPFAM" id="SSF51445">
    <property type="entry name" value="(Trans)glycosidases"/>
    <property type="match status" value="1"/>
</dbReference>
<dbReference type="InterPro" id="IPR017853">
    <property type="entry name" value="GH"/>
</dbReference>
<keyword evidence="9" id="KW-1185">Reference proteome</keyword>
<dbReference type="PROSITE" id="PS51272">
    <property type="entry name" value="SLH"/>
    <property type="match status" value="2"/>
</dbReference>